<evidence type="ECO:0000313" key="3">
    <source>
        <dbReference type="Proteomes" id="UP000326061"/>
    </source>
</evidence>
<dbReference type="InterPro" id="IPR040748">
    <property type="entry name" value="HP0268"/>
</dbReference>
<dbReference type="RefSeq" id="WP_152300306.1">
    <property type="nucleotide sequence ID" value="NZ_CP041166.1"/>
</dbReference>
<proteinExistence type="predicted"/>
<dbReference type="EMBL" id="CP041166">
    <property type="protein sequence ID" value="QFR44246.1"/>
    <property type="molecule type" value="Genomic_DNA"/>
</dbReference>
<gene>
    <name evidence="2" type="ORF">FJR47_07970</name>
</gene>
<protein>
    <recommendedName>
        <fullName evidence="1">HP0268 domain-containing protein</fullName>
    </recommendedName>
</protein>
<name>A0AAJ4A5A4_9BACT</name>
<dbReference type="AlphaFoldDB" id="A0AAJ4A5A4"/>
<keyword evidence="3" id="KW-1185">Reference proteome</keyword>
<accession>A0AAJ4A5A4</accession>
<reference evidence="3" key="1">
    <citation type="submission" date="2019-06" db="EMBL/GenBank/DDBJ databases">
        <title>Sulfurimonas gotlandica sp. nov., a chemoautotrophic and psychrotolerant epsilonproteobacterium isolated from a pelagic redoxcline, and an emended description of the genus Sulfurimonas.</title>
        <authorList>
            <person name="Wang S."/>
            <person name="Jiang L."/>
            <person name="Shao Z."/>
        </authorList>
    </citation>
    <scope>NUCLEOTIDE SEQUENCE [LARGE SCALE GENOMIC DNA]</scope>
    <source>
        <strain evidence="3">1-1N</strain>
    </source>
</reference>
<dbReference type="Pfam" id="PF18618">
    <property type="entry name" value="HP0268"/>
    <property type="match status" value="1"/>
</dbReference>
<dbReference type="Proteomes" id="UP000326061">
    <property type="component" value="Chromosome"/>
</dbReference>
<evidence type="ECO:0000313" key="2">
    <source>
        <dbReference type="EMBL" id="QFR44246.1"/>
    </source>
</evidence>
<sequence>MDLKFARTDINTKPKKAELEKIEAAVEKEESVIFYFDRENSHKDLLELQDYFEGKGKSFYMNEVKYGLSDNEYMYQVHIIN</sequence>
<organism evidence="2 3">
    <name type="scientific">Sulfurimonas xiamenensis</name>
    <dbReference type="NCBI Taxonomy" id="2590021"/>
    <lineage>
        <taxon>Bacteria</taxon>
        <taxon>Pseudomonadati</taxon>
        <taxon>Campylobacterota</taxon>
        <taxon>Epsilonproteobacteria</taxon>
        <taxon>Campylobacterales</taxon>
        <taxon>Sulfurimonadaceae</taxon>
        <taxon>Sulfurimonas</taxon>
    </lineage>
</organism>
<dbReference type="KEGG" id="suln:FJR47_07970"/>
<evidence type="ECO:0000259" key="1">
    <source>
        <dbReference type="Pfam" id="PF18618"/>
    </source>
</evidence>
<feature type="domain" description="HP0268" evidence="1">
    <location>
        <begin position="1"/>
        <end position="80"/>
    </location>
</feature>